<dbReference type="GO" id="GO:0009103">
    <property type="term" value="P:lipopolysaccharide biosynthetic process"/>
    <property type="evidence" value="ECO:0007669"/>
    <property type="project" value="TreeGrafter"/>
</dbReference>
<keyword evidence="2" id="KW-0812">Transmembrane</keyword>
<dbReference type="PANTHER" id="PTHR46401:SF2">
    <property type="entry name" value="GLYCOSYLTRANSFERASE WBBK-RELATED"/>
    <property type="match status" value="1"/>
</dbReference>
<feature type="transmembrane region" description="Helical" evidence="2">
    <location>
        <begin position="31"/>
        <end position="46"/>
    </location>
</feature>
<feature type="transmembrane region" description="Helical" evidence="2">
    <location>
        <begin position="78"/>
        <end position="98"/>
    </location>
</feature>
<feature type="transmembrane region" description="Helical" evidence="2">
    <location>
        <begin position="53"/>
        <end position="72"/>
    </location>
</feature>
<comment type="caution">
    <text evidence="5">The sequence shown here is derived from an EMBL/GenBank/DDBJ whole genome shotgun (WGS) entry which is preliminary data.</text>
</comment>
<sequence length="757" mass="85881">MQNKSNIIWLTFLMLQPFIDMIALYSNSLPSLIRGGFLLYSAILLIKQKRARIYLTLISLYGLTHLVLIYYLKDPVSLTVEISYLIKTAYFPIVLLFAKNIFQNDTYVNVILFNQLIINLIMILSGMTQTGKRTYDMLAKQGHTGWFFSGNELSVILMIGLAMILFKLMTETHKKGFFLLFPFLIVHMMNMMIVGTKVSLFSIFILLGVATLLAFKRESNKSLGTTLLILFFIVYFAFPHTPAGHNTLRLVNEPELTEVQDQNNEQVIDQMLSGRRDFLFNNIKQYKNAPLALKSFGLGYGGLYDDQPKLVEMDAFDWLFGFGLIGTLILIYPLLVLALEITGQLNWRLSKQTFLLLIALLLTGGSAFTAGHVLSAPAVSIYLILLLIILYQSFNKHKNLLVITTMYPGKKTPSFGIFIKNQIEQVKDHQFNVDLLAIKNDRMDHLNVVYKYTAWLIKFSFTLIFKAERYHVIHAHYLFPSGWLGRIAKRIYGTRLIVTAHGGDIDKMPQKHPKIEAQIHIILTEADQIIAVGEKLKQVINKKYQIAHNKLTVLNMGVNRNIFKPGSKLEAREKFNLPPDKKIILFVGNLIKAKGLEELVKACAILTDQFDLECHLVGANKEPLFFEKLIQSTTIKIHHHKATNQKQIANWLRAADLFVLPSHMEGFGLVALEAMACHTPVIGTNVGGLAYLLAGESGLIVPPVNPDALANAIRQLLTNETLRDKLIKNGEEKANRFDQDKVIKKLIQLYDNEELER</sequence>
<feature type="transmembrane region" description="Helical" evidence="2">
    <location>
        <begin position="318"/>
        <end position="341"/>
    </location>
</feature>
<evidence type="ECO:0000259" key="4">
    <source>
        <dbReference type="Pfam" id="PF13439"/>
    </source>
</evidence>
<dbReference type="Gene3D" id="3.40.50.2000">
    <property type="entry name" value="Glycogen Phosphorylase B"/>
    <property type="match status" value="2"/>
</dbReference>
<keyword evidence="2" id="KW-0472">Membrane</keyword>
<evidence type="ECO:0000313" key="6">
    <source>
        <dbReference type="Proteomes" id="UP000541058"/>
    </source>
</evidence>
<feature type="transmembrane region" description="Helical" evidence="2">
    <location>
        <begin position="199"/>
        <end position="215"/>
    </location>
</feature>
<dbReference type="GO" id="GO:0016757">
    <property type="term" value="F:glycosyltransferase activity"/>
    <property type="evidence" value="ECO:0007669"/>
    <property type="project" value="InterPro"/>
</dbReference>
<feature type="transmembrane region" description="Helical" evidence="2">
    <location>
        <begin position="107"/>
        <end position="126"/>
    </location>
</feature>
<evidence type="ECO:0000256" key="2">
    <source>
        <dbReference type="SAM" id="Phobius"/>
    </source>
</evidence>
<accession>A0A7X8C5W5</accession>
<evidence type="ECO:0000259" key="3">
    <source>
        <dbReference type="Pfam" id="PF00534"/>
    </source>
</evidence>
<feature type="transmembrane region" description="Helical" evidence="2">
    <location>
        <begin position="146"/>
        <end position="165"/>
    </location>
</feature>
<dbReference type="AlphaFoldDB" id="A0A7X8C5W5"/>
<name>A0A7X8C5W5_9LACT</name>
<feature type="transmembrane region" description="Helical" evidence="2">
    <location>
        <begin position="7"/>
        <end position="25"/>
    </location>
</feature>
<proteinExistence type="predicted"/>
<dbReference type="InterPro" id="IPR049504">
    <property type="entry name" value="O-antigen_lig"/>
</dbReference>
<organism evidence="5 6">
    <name type="scientific">Globicatella sulfidifaciens</name>
    <dbReference type="NCBI Taxonomy" id="136093"/>
    <lineage>
        <taxon>Bacteria</taxon>
        <taxon>Bacillati</taxon>
        <taxon>Bacillota</taxon>
        <taxon>Bacilli</taxon>
        <taxon>Lactobacillales</taxon>
        <taxon>Aerococcaceae</taxon>
        <taxon>Globicatella</taxon>
    </lineage>
</organism>
<dbReference type="InterPro" id="IPR028098">
    <property type="entry name" value="Glyco_trans_4-like_N"/>
</dbReference>
<evidence type="ECO:0000313" key="5">
    <source>
        <dbReference type="EMBL" id="NLJ19463.1"/>
    </source>
</evidence>
<dbReference type="Pfam" id="PF00534">
    <property type="entry name" value="Glycos_transf_1"/>
    <property type="match status" value="1"/>
</dbReference>
<dbReference type="Pfam" id="PF13425">
    <property type="entry name" value="O-antigen_lig"/>
    <property type="match status" value="2"/>
</dbReference>
<dbReference type="InterPro" id="IPR001296">
    <property type="entry name" value="Glyco_trans_1"/>
</dbReference>
<keyword evidence="1 5" id="KW-0808">Transferase</keyword>
<dbReference type="PANTHER" id="PTHR46401">
    <property type="entry name" value="GLYCOSYLTRANSFERASE WBBK-RELATED"/>
    <property type="match status" value="1"/>
</dbReference>
<feature type="domain" description="Glycosyl transferase family 1" evidence="3">
    <location>
        <begin position="569"/>
        <end position="732"/>
    </location>
</feature>
<keyword evidence="2" id="KW-1133">Transmembrane helix</keyword>
<feature type="transmembrane region" description="Helical" evidence="2">
    <location>
        <begin position="222"/>
        <end position="238"/>
    </location>
</feature>
<feature type="transmembrane region" description="Helical" evidence="2">
    <location>
        <begin position="177"/>
        <end position="193"/>
    </location>
</feature>
<dbReference type="RefSeq" id="WP_276650028.1">
    <property type="nucleotide sequence ID" value="NZ_JAAYSM010000407.1"/>
</dbReference>
<evidence type="ECO:0000256" key="1">
    <source>
        <dbReference type="ARBA" id="ARBA00022679"/>
    </source>
</evidence>
<dbReference type="Proteomes" id="UP000541058">
    <property type="component" value="Unassembled WGS sequence"/>
</dbReference>
<dbReference type="Pfam" id="PF13439">
    <property type="entry name" value="Glyco_transf_4"/>
    <property type="match status" value="1"/>
</dbReference>
<reference evidence="5 6" key="1">
    <citation type="journal article" date="2020" name="Biotechnol. Biofuels">
        <title>New insights from the biogas microbiome by comprehensive genome-resolved metagenomics of nearly 1600 species originating from multiple anaerobic digesters.</title>
        <authorList>
            <person name="Campanaro S."/>
            <person name="Treu L."/>
            <person name="Rodriguez-R L.M."/>
            <person name="Kovalovszki A."/>
            <person name="Ziels R.M."/>
            <person name="Maus I."/>
            <person name="Zhu X."/>
            <person name="Kougias P.G."/>
            <person name="Basile A."/>
            <person name="Luo G."/>
            <person name="Schluter A."/>
            <person name="Konstantinidis K.T."/>
            <person name="Angelidaki I."/>
        </authorList>
    </citation>
    <scope>NUCLEOTIDE SEQUENCE [LARGE SCALE GENOMIC DNA]</scope>
    <source>
        <strain evidence="5">AS23ysBPME_34</strain>
    </source>
</reference>
<gene>
    <name evidence="5" type="ORF">GX355_11460</name>
</gene>
<dbReference type="SUPFAM" id="SSF53756">
    <property type="entry name" value="UDP-Glycosyltransferase/glycogen phosphorylase"/>
    <property type="match status" value="1"/>
</dbReference>
<feature type="transmembrane region" description="Helical" evidence="2">
    <location>
        <begin position="353"/>
        <end position="370"/>
    </location>
</feature>
<dbReference type="EMBL" id="JAAYSM010000407">
    <property type="protein sequence ID" value="NLJ19463.1"/>
    <property type="molecule type" value="Genomic_DNA"/>
</dbReference>
<feature type="domain" description="Glycosyltransferase subfamily 4-like N-terminal" evidence="4">
    <location>
        <begin position="458"/>
        <end position="559"/>
    </location>
</feature>
<protein>
    <submittedName>
        <fullName evidence="5">Glycosyltransferase</fullName>
    </submittedName>
</protein>